<keyword evidence="2" id="KW-1185">Reference proteome</keyword>
<evidence type="ECO:0000313" key="2">
    <source>
        <dbReference type="Proteomes" id="UP000887013"/>
    </source>
</evidence>
<reference evidence="1" key="1">
    <citation type="submission" date="2020-08" db="EMBL/GenBank/DDBJ databases">
        <title>Multicomponent nature underlies the extraordinary mechanical properties of spider dragline silk.</title>
        <authorList>
            <person name="Kono N."/>
            <person name="Nakamura H."/>
            <person name="Mori M."/>
            <person name="Yoshida Y."/>
            <person name="Ohtoshi R."/>
            <person name="Malay A.D."/>
            <person name="Moran D.A.P."/>
            <person name="Tomita M."/>
            <person name="Numata K."/>
            <person name="Arakawa K."/>
        </authorList>
    </citation>
    <scope>NUCLEOTIDE SEQUENCE</scope>
</reference>
<evidence type="ECO:0000313" key="1">
    <source>
        <dbReference type="EMBL" id="GFT77268.1"/>
    </source>
</evidence>
<name>A0A8X6U4D1_NEPPI</name>
<comment type="caution">
    <text evidence="1">The sequence shown here is derived from an EMBL/GenBank/DDBJ whole genome shotgun (WGS) entry which is preliminary data.</text>
</comment>
<sequence>MLSTSLRLSERQLIFIDSQTARVRAHGERYINIYIRKERQGNLRIFVELSPAHAALGWGGSFSPLWTGPSLAWKPGLSRGRGHSSVRTLG</sequence>
<accession>A0A8X6U4D1</accession>
<protein>
    <submittedName>
        <fullName evidence="1">Uncharacterized protein</fullName>
    </submittedName>
</protein>
<dbReference type="Proteomes" id="UP000887013">
    <property type="component" value="Unassembled WGS sequence"/>
</dbReference>
<gene>
    <name evidence="1" type="ORF">NPIL_242021</name>
</gene>
<dbReference type="AlphaFoldDB" id="A0A8X6U4D1"/>
<dbReference type="EMBL" id="BMAW01117897">
    <property type="protein sequence ID" value="GFT77268.1"/>
    <property type="molecule type" value="Genomic_DNA"/>
</dbReference>
<organism evidence="1 2">
    <name type="scientific">Nephila pilipes</name>
    <name type="common">Giant wood spider</name>
    <name type="synonym">Nephila maculata</name>
    <dbReference type="NCBI Taxonomy" id="299642"/>
    <lineage>
        <taxon>Eukaryota</taxon>
        <taxon>Metazoa</taxon>
        <taxon>Ecdysozoa</taxon>
        <taxon>Arthropoda</taxon>
        <taxon>Chelicerata</taxon>
        <taxon>Arachnida</taxon>
        <taxon>Araneae</taxon>
        <taxon>Araneomorphae</taxon>
        <taxon>Entelegynae</taxon>
        <taxon>Araneoidea</taxon>
        <taxon>Nephilidae</taxon>
        <taxon>Nephila</taxon>
    </lineage>
</organism>
<proteinExistence type="predicted"/>